<keyword evidence="4" id="KW-0456">Lyase</keyword>
<sequence>MTLQTLSLSSIEPVTIADNREEITFRLEDGRSLTQKIAPTPKAKLDKLAEALASLLSPPASTSAWSSTLLVRSDSPSFGTLQWDLDPQGDAIHRHVALSSPGECDKLVQRIIAVADEMNHHPHIAREEGGSCLTITCTTHRPRGLSVRDTRLATRVNELLAGIRVTQPAQLTAPSRDLEQLQKQIFGQHARMIAINRQQITEALESCNCGPARA</sequence>
<dbReference type="HOGENOM" id="CLU_087339_0_0_1"/>
<gene>
    <name evidence="5" type="ORF">A1O3_01362</name>
</gene>
<proteinExistence type="inferred from homology"/>
<dbReference type="RefSeq" id="XP_007729698.1">
    <property type="nucleotide sequence ID" value="XM_007731508.1"/>
</dbReference>
<dbReference type="GO" id="GO:0008124">
    <property type="term" value="F:4-alpha-hydroxytetrahydrobiopterin dehydratase activity"/>
    <property type="evidence" value="ECO:0007669"/>
    <property type="project" value="UniProtKB-EC"/>
</dbReference>
<evidence type="ECO:0000256" key="2">
    <source>
        <dbReference type="ARBA" id="ARBA00006472"/>
    </source>
</evidence>
<comment type="caution">
    <text evidence="5">The sequence shown here is derived from an EMBL/GenBank/DDBJ whole genome shotgun (WGS) entry which is preliminary data.</text>
</comment>
<dbReference type="GO" id="GO:0006729">
    <property type="term" value="P:tetrahydrobiopterin biosynthetic process"/>
    <property type="evidence" value="ECO:0007669"/>
    <property type="project" value="InterPro"/>
</dbReference>
<dbReference type="Gene3D" id="3.30.1360.20">
    <property type="entry name" value="Transcriptional coactivator/pterin dehydratase"/>
    <property type="match status" value="1"/>
</dbReference>
<comment type="similarity">
    <text evidence="2">Belongs to the pterin-4-alpha-carbinolamine dehydratase family.</text>
</comment>
<accession>W9YJS8</accession>
<dbReference type="AlphaFoldDB" id="W9YJS8"/>
<evidence type="ECO:0000256" key="4">
    <source>
        <dbReference type="ARBA" id="ARBA00023239"/>
    </source>
</evidence>
<dbReference type="eggNOG" id="ENOG502TAID">
    <property type="taxonomic scope" value="Eukaryota"/>
</dbReference>
<dbReference type="InterPro" id="IPR001533">
    <property type="entry name" value="Pterin_deHydtase"/>
</dbReference>
<dbReference type="OrthoDB" id="277398at2759"/>
<reference evidence="5 6" key="1">
    <citation type="submission" date="2013-03" db="EMBL/GenBank/DDBJ databases">
        <title>The Genome Sequence of Capronia epimyces CBS 606.96.</title>
        <authorList>
            <consortium name="The Broad Institute Genomics Platform"/>
            <person name="Cuomo C."/>
            <person name="de Hoog S."/>
            <person name="Gorbushina A."/>
            <person name="Walker B."/>
            <person name="Young S.K."/>
            <person name="Zeng Q."/>
            <person name="Gargeya S."/>
            <person name="Fitzgerald M."/>
            <person name="Haas B."/>
            <person name="Abouelleil A."/>
            <person name="Allen A.W."/>
            <person name="Alvarado L."/>
            <person name="Arachchi H.M."/>
            <person name="Berlin A.M."/>
            <person name="Chapman S.B."/>
            <person name="Gainer-Dewar J."/>
            <person name="Goldberg J."/>
            <person name="Griggs A."/>
            <person name="Gujja S."/>
            <person name="Hansen M."/>
            <person name="Howarth C."/>
            <person name="Imamovic A."/>
            <person name="Ireland A."/>
            <person name="Larimer J."/>
            <person name="McCowan C."/>
            <person name="Murphy C."/>
            <person name="Pearson M."/>
            <person name="Poon T.W."/>
            <person name="Priest M."/>
            <person name="Roberts A."/>
            <person name="Saif S."/>
            <person name="Shea T."/>
            <person name="Sisk P."/>
            <person name="Sykes S."/>
            <person name="Wortman J."/>
            <person name="Nusbaum C."/>
            <person name="Birren B."/>
        </authorList>
    </citation>
    <scope>NUCLEOTIDE SEQUENCE [LARGE SCALE GENOMIC DNA]</scope>
    <source>
        <strain evidence="5 6">CBS 606.96</strain>
    </source>
</reference>
<keyword evidence="6" id="KW-1185">Reference proteome</keyword>
<comment type="catalytic activity">
    <reaction evidence="1">
        <text>(4aS,6R)-4a-hydroxy-L-erythro-5,6,7,8-tetrahydrobiopterin = (6R)-L-erythro-6,7-dihydrobiopterin + H2O</text>
        <dbReference type="Rhea" id="RHEA:11920"/>
        <dbReference type="ChEBI" id="CHEBI:15377"/>
        <dbReference type="ChEBI" id="CHEBI:15642"/>
        <dbReference type="ChEBI" id="CHEBI:43120"/>
        <dbReference type="EC" id="4.2.1.96"/>
    </reaction>
</comment>
<protein>
    <recommendedName>
        <fullName evidence="3">4a-hydroxytetrahydrobiopterin dehydratase</fullName>
        <ecNumber evidence="3">4.2.1.96</ecNumber>
    </recommendedName>
</protein>
<organism evidence="5 6">
    <name type="scientific">Capronia epimyces CBS 606.96</name>
    <dbReference type="NCBI Taxonomy" id="1182542"/>
    <lineage>
        <taxon>Eukaryota</taxon>
        <taxon>Fungi</taxon>
        <taxon>Dikarya</taxon>
        <taxon>Ascomycota</taxon>
        <taxon>Pezizomycotina</taxon>
        <taxon>Eurotiomycetes</taxon>
        <taxon>Chaetothyriomycetidae</taxon>
        <taxon>Chaetothyriales</taxon>
        <taxon>Herpotrichiellaceae</taxon>
        <taxon>Capronia</taxon>
    </lineage>
</organism>
<dbReference type="InterPro" id="IPR036428">
    <property type="entry name" value="PCD_sf"/>
</dbReference>
<dbReference type="EC" id="4.2.1.96" evidence="3"/>
<evidence type="ECO:0000313" key="5">
    <source>
        <dbReference type="EMBL" id="EXJ92808.1"/>
    </source>
</evidence>
<dbReference type="Proteomes" id="UP000019478">
    <property type="component" value="Unassembled WGS sequence"/>
</dbReference>
<evidence type="ECO:0000313" key="6">
    <source>
        <dbReference type="Proteomes" id="UP000019478"/>
    </source>
</evidence>
<dbReference type="SUPFAM" id="SSF55248">
    <property type="entry name" value="PCD-like"/>
    <property type="match status" value="1"/>
</dbReference>
<dbReference type="GeneID" id="19165498"/>
<evidence type="ECO:0000256" key="3">
    <source>
        <dbReference type="ARBA" id="ARBA00013252"/>
    </source>
</evidence>
<name>W9YJS8_9EURO</name>
<dbReference type="Pfam" id="PF01329">
    <property type="entry name" value="Pterin_4a"/>
    <property type="match status" value="1"/>
</dbReference>
<dbReference type="EMBL" id="AMGY01000001">
    <property type="protein sequence ID" value="EXJ92808.1"/>
    <property type="molecule type" value="Genomic_DNA"/>
</dbReference>
<evidence type="ECO:0000256" key="1">
    <source>
        <dbReference type="ARBA" id="ARBA00001554"/>
    </source>
</evidence>